<proteinExistence type="predicted"/>
<dbReference type="AlphaFoldDB" id="A0A9Q3VYP0"/>
<feature type="region of interest" description="Disordered" evidence="3">
    <location>
        <begin position="1"/>
        <end position="20"/>
    </location>
</feature>
<evidence type="ECO:0000256" key="3">
    <source>
        <dbReference type="SAM" id="MobiDB-lite"/>
    </source>
</evidence>
<protein>
    <submittedName>
        <fullName evidence="5">HIRAN domain-containing protein</fullName>
    </submittedName>
</protein>
<dbReference type="Proteomes" id="UP001108029">
    <property type="component" value="Unassembled WGS sequence"/>
</dbReference>
<dbReference type="Pfam" id="PF08797">
    <property type="entry name" value="HIRAN"/>
    <property type="match status" value="1"/>
</dbReference>
<reference evidence="5" key="1">
    <citation type="submission" date="2021-12" db="EMBL/GenBank/DDBJ databases">
        <authorList>
            <person name="Lee J.-H."/>
            <person name="Kim S.-B."/>
        </authorList>
    </citation>
    <scope>NUCLEOTIDE SEQUENCE</scope>
    <source>
        <strain evidence="5">NR30</strain>
    </source>
</reference>
<dbReference type="GO" id="GO:0003676">
    <property type="term" value="F:nucleic acid binding"/>
    <property type="evidence" value="ECO:0007669"/>
    <property type="project" value="InterPro"/>
</dbReference>
<organism evidence="5 6">
    <name type="scientific">Streptomyces guryensis</name>
    <dbReference type="NCBI Taxonomy" id="2886947"/>
    <lineage>
        <taxon>Bacteria</taxon>
        <taxon>Bacillati</taxon>
        <taxon>Actinomycetota</taxon>
        <taxon>Actinomycetes</taxon>
        <taxon>Kitasatosporales</taxon>
        <taxon>Streptomycetaceae</taxon>
        <taxon>Streptomyces</taxon>
    </lineage>
</organism>
<keyword evidence="6" id="KW-1185">Reference proteome</keyword>
<evidence type="ECO:0000313" key="5">
    <source>
        <dbReference type="EMBL" id="MCD9880861.1"/>
    </source>
</evidence>
<dbReference type="EMBL" id="JAJSBI010000049">
    <property type="protein sequence ID" value="MCD9880861.1"/>
    <property type="molecule type" value="Genomic_DNA"/>
</dbReference>
<name>A0A9Q3VYP0_9ACTN</name>
<dbReference type="InterPro" id="IPR014905">
    <property type="entry name" value="HIRAN"/>
</dbReference>
<dbReference type="Gene3D" id="3.30.70.2330">
    <property type="match status" value="1"/>
</dbReference>
<dbReference type="SMART" id="SM00910">
    <property type="entry name" value="HIRAN"/>
    <property type="match status" value="1"/>
</dbReference>
<dbReference type="RefSeq" id="WP_232655781.1">
    <property type="nucleotide sequence ID" value="NZ_JAJSBI010000049.1"/>
</dbReference>
<keyword evidence="1" id="KW-0479">Metal-binding</keyword>
<gene>
    <name evidence="5" type="ORF">LJ657_46490</name>
</gene>
<comment type="caution">
    <text evidence="5">The sequence shown here is derived from an EMBL/GenBank/DDBJ whole genome shotgun (WGS) entry which is preliminary data.</text>
</comment>
<evidence type="ECO:0000256" key="1">
    <source>
        <dbReference type="ARBA" id="ARBA00022723"/>
    </source>
</evidence>
<evidence type="ECO:0000259" key="4">
    <source>
        <dbReference type="SMART" id="SM00910"/>
    </source>
</evidence>
<accession>A0A9Q3VYP0</accession>
<evidence type="ECO:0000313" key="6">
    <source>
        <dbReference type="Proteomes" id="UP001108029"/>
    </source>
</evidence>
<dbReference type="GO" id="GO:0016818">
    <property type="term" value="F:hydrolase activity, acting on acid anhydrides, in phosphorus-containing anhydrides"/>
    <property type="evidence" value="ECO:0007669"/>
    <property type="project" value="InterPro"/>
</dbReference>
<evidence type="ECO:0000256" key="2">
    <source>
        <dbReference type="ARBA" id="ARBA00022801"/>
    </source>
</evidence>
<keyword evidence="2" id="KW-0378">Hydrolase</keyword>
<dbReference type="GO" id="GO:0008270">
    <property type="term" value="F:zinc ion binding"/>
    <property type="evidence" value="ECO:0007669"/>
    <property type="project" value="InterPro"/>
</dbReference>
<sequence length="182" mass="19868">MDARTGESFYVPSDGPKDRFVSPPGRMPRLHLIEYQGDLRLCEDETGLLVGPTDRRLHLAGLYATNVRGERYYAKAAQEADLRPGRLVRLVPEPDNPHDPNALAVYPEQGSGPVGYVNKAKARSWSKVLAEGVRLLTVTLRGTGPGKPCDAVAVLAADPKVIDHLLSPRPIGLPTPVFLRSR</sequence>
<feature type="domain" description="HIRAN" evidence="4">
    <location>
        <begin position="62"/>
        <end position="161"/>
    </location>
</feature>